<comment type="caution">
    <text evidence="2">The sequence shown here is derived from an EMBL/GenBank/DDBJ whole genome shotgun (WGS) entry which is preliminary data.</text>
</comment>
<feature type="compositionally biased region" description="Basic and acidic residues" evidence="1">
    <location>
        <begin position="71"/>
        <end position="81"/>
    </location>
</feature>
<accession>A0A9P6NJX0</accession>
<organism evidence="2 3">
    <name type="scientific">Cronartium quercuum f. sp. fusiforme G11</name>
    <dbReference type="NCBI Taxonomy" id="708437"/>
    <lineage>
        <taxon>Eukaryota</taxon>
        <taxon>Fungi</taxon>
        <taxon>Dikarya</taxon>
        <taxon>Basidiomycota</taxon>
        <taxon>Pucciniomycotina</taxon>
        <taxon>Pucciniomycetes</taxon>
        <taxon>Pucciniales</taxon>
        <taxon>Coleosporiaceae</taxon>
        <taxon>Cronartium</taxon>
    </lineage>
</organism>
<dbReference type="EMBL" id="MU167286">
    <property type="protein sequence ID" value="KAG0144920.1"/>
    <property type="molecule type" value="Genomic_DNA"/>
</dbReference>
<dbReference type="AlphaFoldDB" id="A0A9P6NJX0"/>
<feature type="region of interest" description="Disordered" evidence="1">
    <location>
        <begin position="71"/>
        <end position="97"/>
    </location>
</feature>
<evidence type="ECO:0000313" key="2">
    <source>
        <dbReference type="EMBL" id="KAG0144920.1"/>
    </source>
</evidence>
<sequence>MSYTFLPPQVSEEFYKTDEVDSLTHYIEPSVEEARESRDTLPAELNSTTERADSLWKLRRKLSCTILRNNEGSESRRRSDDVAQTVKDSPKRRRRGLSLTAPLQRLFGAEANPVSAIARRSEPALSRRPSMSKYALIRRGHASESDWDFLCQGEGPIVPPRSVEEEINLPDLSSFSWTSDLSSDSLSAGSSPTSTDTLATYAISSPMNASQPPSPTSPCDHRSIRPTKVSIENISSPIQFLPQCQVYASSPVASAPPSSSARLASCIKASDQVCLATDFEVGFPTLDSCLKSDKYPKPRPLSTDSQNRFSGFSQLNSTPSSLTRSPQPLLDHSPTTAFLSVTSLTDNTLPPLHSFE</sequence>
<name>A0A9P6NJX0_9BASI</name>
<evidence type="ECO:0000313" key="3">
    <source>
        <dbReference type="Proteomes" id="UP000886653"/>
    </source>
</evidence>
<proteinExistence type="predicted"/>
<gene>
    <name evidence="2" type="ORF">CROQUDRAFT_94487</name>
</gene>
<protein>
    <submittedName>
        <fullName evidence="2">Uncharacterized protein</fullName>
    </submittedName>
</protein>
<evidence type="ECO:0000256" key="1">
    <source>
        <dbReference type="SAM" id="MobiDB-lite"/>
    </source>
</evidence>
<feature type="compositionally biased region" description="Polar residues" evidence="1">
    <location>
        <begin position="302"/>
        <end position="326"/>
    </location>
</feature>
<keyword evidence="3" id="KW-1185">Reference proteome</keyword>
<feature type="region of interest" description="Disordered" evidence="1">
    <location>
        <begin position="294"/>
        <end position="329"/>
    </location>
</feature>
<dbReference type="OrthoDB" id="2511833at2759"/>
<reference evidence="2" key="1">
    <citation type="submission" date="2013-11" db="EMBL/GenBank/DDBJ databases">
        <title>Genome sequence of the fusiform rust pathogen reveals effectors for host alternation and coevolution with pine.</title>
        <authorList>
            <consortium name="DOE Joint Genome Institute"/>
            <person name="Smith K."/>
            <person name="Pendleton A."/>
            <person name="Kubisiak T."/>
            <person name="Anderson C."/>
            <person name="Salamov A."/>
            <person name="Aerts A."/>
            <person name="Riley R."/>
            <person name="Clum A."/>
            <person name="Lindquist E."/>
            <person name="Ence D."/>
            <person name="Campbell M."/>
            <person name="Kronenberg Z."/>
            <person name="Feau N."/>
            <person name="Dhillon B."/>
            <person name="Hamelin R."/>
            <person name="Burleigh J."/>
            <person name="Smith J."/>
            <person name="Yandell M."/>
            <person name="Nelson C."/>
            <person name="Grigoriev I."/>
            <person name="Davis J."/>
        </authorList>
    </citation>
    <scope>NUCLEOTIDE SEQUENCE</scope>
    <source>
        <strain evidence="2">G11</strain>
    </source>
</reference>
<dbReference type="Proteomes" id="UP000886653">
    <property type="component" value="Unassembled WGS sequence"/>
</dbReference>